<keyword evidence="1" id="KW-1133">Transmembrane helix</keyword>
<dbReference type="RefSeq" id="WP_152130253.1">
    <property type="nucleotide sequence ID" value="NZ_WELG01000001.1"/>
</dbReference>
<evidence type="ECO:0000256" key="1">
    <source>
        <dbReference type="SAM" id="Phobius"/>
    </source>
</evidence>
<reference evidence="2 3" key="1">
    <citation type="submission" date="2019-10" db="EMBL/GenBank/DDBJ databases">
        <title>Muricauda olearia CL-SS4 JCM15563 genome.</title>
        <authorList>
            <person name="Liu L."/>
        </authorList>
    </citation>
    <scope>NUCLEOTIDE SEQUENCE [LARGE SCALE GENOMIC DNA]</scope>
    <source>
        <strain evidence="2 3">CL-SS4</strain>
    </source>
</reference>
<protein>
    <recommendedName>
        <fullName evidence="4">DUF4133 domain-containing protein</fullName>
    </recommendedName>
</protein>
<name>A0A6I1E326_9FLAO</name>
<comment type="caution">
    <text evidence="2">The sequence shown here is derived from an EMBL/GenBank/DDBJ whole genome shotgun (WGS) entry which is preliminary data.</text>
</comment>
<accession>A0A6I1E326</accession>
<dbReference type="EMBL" id="WELG01000001">
    <property type="protein sequence ID" value="KAB7530320.1"/>
    <property type="molecule type" value="Genomic_DNA"/>
</dbReference>
<dbReference type="AlphaFoldDB" id="A0A6I1E326"/>
<gene>
    <name evidence="2" type="ORF">F8C76_02085</name>
</gene>
<proteinExistence type="predicted"/>
<evidence type="ECO:0000313" key="2">
    <source>
        <dbReference type="EMBL" id="KAB7530320.1"/>
    </source>
</evidence>
<keyword evidence="1" id="KW-0812">Transmembrane</keyword>
<feature type="transmembrane region" description="Helical" evidence="1">
    <location>
        <begin position="21"/>
        <end position="40"/>
    </location>
</feature>
<sequence length="94" mass="10787">MKRFEVHRNIRKRAMVMGLSIPLFALMMVSVVCTLLIMIFSFNLGVIVALLFANVLLYGTLVQWVRRPFYLGTSRRFPKSLSHKNITPLPYGAD</sequence>
<feature type="transmembrane region" description="Helical" evidence="1">
    <location>
        <begin position="46"/>
        <end position="65"/>
    </location>
</feature>
<dbReference type="OrthoDB" id="1449306at2"/>
<evidence type="ECO:0008006" key="4">
    <source>
        <dbReference type="Google" id="ProtNLM"/>
    </source>
</evidence>
<organism evidence="2 3">
    <name type="scientific">Flagellimonas olearia</name>
    <dbReference type="NCBI Taxonomy" id="552546"/>
    <lineage>
        <taxon>Bacteria</taxon>
        <taxon>Pseudomonadati</taxon>
        <taxon>Bacteroidota</taxon>
        <taxon>Flavobacteriia</taxon>
        <taxon>Flavobacteriales</taxon>
        <taxon>Flavobacteriaceae</taxon>
        <taxon>Flagellimonas</taxon>
    </lineage>
</organism>
<keyword evidence="1" id="KW-0472">Membrane</keyword>
<evidence type="ECO:0000313" key="3">
    <source>
        <dbReference type="Proteomes" id="UP000429785"/>
    </source>
</evidence>
<dbReference type="Proteomes" id="UP000429785">
    <property type="component" value="Unassembled WGS sequence"/>
</dbReference>